<evidence type="ECO:0000313" key="2">
    <source>
        <dbReference type="Proteomes" id="UP001386955"/>
    </source>
</evidence>
<name>A0AAN9S292_PSOTE</name>
<gene>
    <name evidence="1" type="ORF">VNO78_22825</name>
</gene>
<dbReference type="AlphaFoldDB" id="A0AAN9S292"/>
<protein>
    <submittedName>
        <fullName evidence="1">Uncharacterized protein</fullName>
    </submittedName>
</protein>
<sequence>MLQSLHSGLFEYHAEFAQHNSLVHQSLDRVSLSSIVPGPLQYPTDLNYCTRPDMPVEGLRMLQLNQILSRHDSRCQS</sequence>
<accession>A0AAN9S292</accession>
<organism evidence="1 2">
    <name type="scientific">Psophocarpus tetragonolobus</name>
    <name type="common">Winged bean</name>
    <name type="synonym">Dolichos tetragonolobus</name>
    <dbReference type="NCBI Taxonomy" id="3891"/>
    <lineage>
        <taxon>Eukaryota</taxon>
        <taxon>Viridiplantae</taxon>
        <taxon>Streptophyta</taxon>
        <taxon>Embryophyta</taxon>
        <taxon>Tracheophyta</taxon>
        <taxon>Spermatophyta</taxon>
        <taxon>Magnoliopsida</taxon>
        <taxon>eudicotyledons</taxon>
        <taxon>Gunneridae</taxon>
        <taxon>Pentapetalae</taxon>
        <taxon>rosids</taxon>
        <taxon>fabids</taxon>
        <taxon>Fabales</taxon>
        <taxon>Fabaceae</taxon>
        <taxon>Papilionoideae</taxon>
        <taxon>50 kb inversion clade</taxon>
        <taxon>NPAAA clade</taxon>
        <taxon>indigoferoid/millettioid clade</taxon>
        <taxon>Phaseoleae</taxon>
        <taxon>Psophocarpus</taxon>
    </lineage>
</organism>
<reference evidence="1 2" key="1">
    <citation type="submission" date="2024-01" db="EMBL/GenBank/DDBJ databases">
        <title>The genomes of 5 underutilized Papilionoideae crops provide insights into root nodulation and disease resistanc.</title>
        <authorList>
            <person name="Jiang F."/>
        </authorList>
    </citation>
    <scope>NUCLEOTIDE SEQUENCE [LARGE SCALE GENOMIC DNA]</scope>
    <source>
        <strain evidence="1">DUOXIRENSHENG_FW03</strain>
        <tissue evidence="1">Leaves</tissue>
    </source>
</reference>
<proteinExistence type="predicted"/>
<keyword evidence="2" id="KW-1185">Reference proteome</keyword>
<evidence type="ECO:0000313" key="1">
    <source>
        <dbReference type="EMBL" id="KAK7388024.1"/>
    </source>
</evidence>
<dbReference type="Proteomes" id="UP001386955">
    <property type="component" value="Unassembled WGS sequence"/>
</dbReference>
<comment type="caution">
    <text evidence="1">The sequence shown here is derived from an EMBL/GenBank/DDBJ whole genome shotgun (WGS) entry which is preliminary data.</text>
</comment>
<dbReference type="EMBL" id="JAYMYS010000006">
    <property type="protein sequence ID" value="KAK7388024.1"/>
    <property type="molecule type" value="Genomic_DNA"/>
</dbReference>